<proteinExistence type="inferred from homology"/>
<dbReference type="Proteomes" id="UP001139887">
    <property type="component" value="Unassembled WGS sequence"/>
</dbReference>
<dbReference type="AlphaFoldDB" id="A0A9W8IBU6"/>
<comment type="similarity">
    <text evidence="1">Belongs to the histidine acid phosphatase family.</text>
</comment>
<dbReference type="OrthoDB" id="10257284at2759"/>
<evidence type="ECO:0008006" key="6">
    <source>
        <dbReference type="Google" id="ProtNLM"/>
    </source>
</evidence>
<gene>
    <name evidence="4" type="ORF">IWW36_000052</name>
</gene>
<keyword evidence="3" id="KW-0732">Signal</keyword>
<organism evidence="4 5">
    <name type="scientific">Coemansia brasiliensis</name>
    <dbReference type="NCBI Taxonomy" id="2650707"/>
    <lineage>
        <taxon>Eukaryota</taxon>
        <taxon>Fungi</taxon>
        <taxon>Fungi incertae sedis</taxon>
        <taxon>Zoopagomycota</taxon>
        <taxon>Kickxellomycotina</taxon>
        <taxon>Kickxellomycetes</taxon>
        <taxon>Kickxellales</taxon>
        <taxon>Kickxellaceae</taxon>
        <taxon>Coemansia</taxon>
    </lineage>
</organism>
<dbReference type="InterPro" id="IPR033379">
    <property type="entry name" value="Acid_Pase_AS"/>
</dbReference>
<dbReference type="Gene3D" id="3.40.50.1240">
    <property type="entry name" value="Phosphoglycerate mutase-like"/>
    <property type="match status" value="1"/>
</dbReference>
<dbReference type="Pfam" id="PF00328">
    <property type="entry name" value="His_Phos_2"/>
    <property type="match status" value="1"/>
</dbReference>
<feature type="signal peptide" evidence="3">
    <location>
        <begin position="1"/>
        <end position="18"/>
    </location>
</feature>
<evidence type="ECO:0000256" key="1">
    <source>
        <dbReference type="ARBA" id="ARBA00005375"/>
    </source>
</evidence>
<dbReference type="InterPro" id="IPR000560">
    <property type="entry name" value="His_Pase_clade-2"/>
</dbReference>
<keyword evidence="5" id="KW-1185">Reference proteome</keyword>
<dbReference type="PANTHER" id="PTHR11567">
    <property type="entry name" value="ACID PHOSPHATASE-RELATED"/>
    <property type="match status" value="1"/>
</dbReference>
<feature type="chain" id="PRO_5040900595" description="Phosphoglycerate mutase-like protein" evidence="3">
    <location>
        <begin position="19"/>
        <end position="452"/>
    </location>
</feature>
<evidence type="ECO:0000313" key="5">
    <source>
        <dbReference type="Proteomes" id="UP001139887"/>
    </source>
</evidence>
<comment type="caution">
    <text evidence="4">The sequence shown here is derived from an EMBL/GenBank/DDBJ whole genome shotgun (WGS) entry which is preliminary data.</text>
</comment>
<keyword evidence="2" id="KW-0378">Hydrolase</keyword>
<dbReference type="PANTHER" id="PTHR11567:SF110">
    <property type="entry name" value="2-PHOSPHOXYLOSE PHOSPHATASE 1"/>
    <property type="match status" value="1"/>
</dbReference>
<name>A0A9W8IBU6_9FUNG</name>
<evidence type="ECO:0000313" key="4">
    <source>
        <dbReference type="EMBL" id="KAJ2852695.1"/>
    </source>
</evidence>
<dbReference type="SUPFAM" id="SSF53254">
    <property type="entry name" value="Phosphoglycerate mutase-like"/>
    <property type="match status" value="1"/>
</dbReference>
<reference evidence="4" key="1">
    <citation type="submission" date="2022-07" db="EMBL/GenBank/DDBJ databases">
        <title>Phylogenomic reconstructions and comparative analyses of Kickxellomycotina fungi.</title>
        <authorList>
            <person name="Reynolds N.K."/>
            <person name="Stajich J.E."/>
            <person name="Barry K."/>
            <person name="Grigoriev I.V."/>
            <person name="Crous P."/>
            <person name="Smith M.E."/>
        </authorList>
    </citation>
    <scope>NUCLEOTIDE SEQUENCE</scope>
    <source>
        <strain evidence="4">NRRL 1566</strain>
    </source>
</reference>
<evidence type="ECO:0000256" key="3">
    <source>
        <dbReference type="SAM" id="SignalP"/>
    </source>
</evidence>
<dbReference type="InterPro" id="IPR029033">
    <property type="entry name" value="His_PPase_superfam"/>
</dbReference>
<dbReference type="InterPro" id="IPR050645">
    <property type="entry name" value="Histidine_acid_phosphatase"/>
</dbReference>
<evidence type="ECO:0000256" key="2">
    <source>
        <dbReference type="ARBA" id="ARBA00022801"/>
    </source>
</evidence>
<sequence length="452" mass="50904">MQIARLSIIGTLATLATASNSAFATDVEHYAIDDSSYTYCNPGYPSAQAYAPLPGATLELVQAVVRHGDRTPVNYIPNNDNEWRCDEVEQETYLHGVGESEKNTTGSFKQIIEIPKWNQKYGFENRLWSGSCEEGELTDHGKHQHSTLGAHLRSIYVDKLGYLSPELSSADEIYLRTTHIWRTKNSAESLLGALWPKRGITPTSSIPLHTFPSRIETMYGNSGACPRINALIDDITKTDGYQRFMKDQGPLMARLMDILSVSESHWKEGWGGYFDVLNSHQCHQFNLPCKKNGTQSTNLCVTAADLNQVNRNANYETAYKFRDSPLSQNLTRLYIGSFVGTLRDQMKSHIDGHSKNLKFALYSGHDSTVWPLLGVLGASDQQSLWPPYASNLLYELWKQQDGSHVVRVIYNGQVLQTRDSEHWCDLNACPIDQFFKRMEEFIPSDITSECAV</sequence>
<protein>
    <recommendedName>
        <fullName evidence="6">Phosphoglycerate mutase-like protein</fullName>
    </recommendedName>
</protein>
<accession>A0A9W8IBU6</accession>
<dbReference type="EMBL" id="JANBUW010000001">
    <property type="protein sequence ID" value="KAJ2852695.1"/>
    <property type="molecule type" value="Genomic_DNA"/>
</dbReference>
<dbReference type="GO" id="GO:0016791">
    <property type="term" value="F:phosphatase activity"/>
    <property type="evidence" value="ECO:0007669"/>
    <property type="project" value="TreeGrafter"/>
</dbReference>
<dbReference type="CDD" id="cd07061">
    <property type="entry name" value="HP_HAP_like"/>
    <property type="match status" value="1"/>
</dbReference>
<dbReference type="PROSITE" id="PS00616">
    <property type="entry name" value="HIS_ACID_PHOSPHAT_1"/>
    <property type="match status" value="1"/>
</dbReference>